<evidence type="ECO:0000313" key="1">
    <source>
        <dbReference type="EMBL" id="SDH29195.1"/>
    </source>
</evidence>
<dbReference type="AlphaFoldDB" id="A0A1G8B7Q3"/>
<proteinExistence type="predicted"/>
<accession>A0A1G8B7Q3</accession>
<dbReference type="EMBL" id="FNCG01000008">
    <property type="protein sequence ID" value="SDH29195.1"/>
    <property type="molecule type" value="Genomic_DNA"/>
</dbReference>
<keyword evidence="2" id="KW-1185">Reference proteome</keyword>
<organism evidence="1 2">
    <name type="scientific">Mucilaginibacter gossypii</name>
    <dbReference type="NCBI Taxonomy" id="551996"/>
    <lineage>
        <taxon>Bacteria</taxon>
        <taxon>Pseudomonadati</taxon>
        <taxon>Bacteroidota</taxon>
        <taxon>Sphingobacteriia</taxon>
        <taxon>Sphingobacteriales</taxon>
        <taxon>Sphingobacteriaceae</taxon>
        <taxon>Mucilaginibacter</taxon>
    </lineage>
</organism>
<dbReference type="Proteomes" id="UP000199705">
    <property type="component" value="Unassembled WGS sequence"/>
</dbReference>
<gene>
    <name evidence="1" type="ORF">SAMN05192573_108122</name>
</gene>
<protein>
    <submittedName>
        <fullName evidence="1">Uncharacterized protein</fullName>
    </submittedName>
</protein>
<reference evidence="2" key="1">
    <citation type="submission" date="2016-10" db="EMBL/GenBank/DDBJ databases">
        <authorList>
            <person name="Varghese N."/>
            <person name="Submissions S."/>
        </authorList>
    </citation>
    <scope>NUCLEOTIDE SEQUENCE [LARGE SCALE GENOMIC DNA]</scope>
    <source>
        <strain evidence="2">Gh-67</strain>
    </source>
</reference>
<sequence>MFDIETIFAESPPFSVTLEISRRETELDIIPHWFSEDNFCNFYIFQAGKELGTIICADINEWEWLTEPELQWLAQLIGNEIDWHYL</sequence>
<evidence type="ECO:0000313" key="2">
    <source>
        <dbReference type="Proteomes" id="UP000199705"/>
    </source>
</evidence>
<dbReference type="RefSeq" id="WP_091169388.1">
    <property type="nucleotide sequence ID" value="NZ_FNCG01000008.1"/>
</dbReference>
<name>A0A1G8B7Q3_9SPHI</name>